<comment type="subunit">
    <text evidence="3">Homohexamer; trimer of dimers.</text>
</comment>
<dbReference type="InterPro" id="IPR017853">
    <property type="entry name" value="GH"/>
</dbReference>
<name>A0A9X3MRX5_9ACTN</name>
<dbReference type="Gene3D" id="2.60.40.1180">
    <property type="entry name" value="Golgi alpha-mannosidase II"/>
    <property type="match status" value="1"/>
</dbReference>
<dbReference type="PANTHER" id="PTHR43576">
    <property type="entry name" value="ALPHA-L-ARABINOFURANOSIDASE C-RELATED"/>
    <property type="match status" value="1"/>
</dbReference>
<dbReference type="InterPro" id="IPR010720">
    <property type="entry name" value="Alpha-L-AF_C"/>
</dbReference>
<dbReference type="EC" id="3.2.1.55" evidence="4"/>
<dbReference type="GO" id="GO:0046373">
    <property type="term" value="P:L-arabinose metabolic process"/>
    <property type="evidence" value="ECO:0007669"/>
    <property type="project" value="InterPro"/>
</dbReference>
<keyword evidence="10" id="KW-1185">Reference proteome</keyword>
<keyword evidence="7" id="KW-0326">Glycosidase</keyword>
<comment type="catalytic activity">
    <reaction evidence="1">
        <text>Hydrolysis of terminal non-reducing alpha-L-arabinofuranoside residues in alpha-L-arabinosides.</text>
        <dbReference type="EC" id="3.2.1.55"/>
    </reaction>
</comment>
<sequence>MRIVIDPAFKVGEVDDRLFGSFVEHMGRAVYGGIYEPTHPSATADGFRGDVLALVREMGVSLVRYPGGNFVSAYDWEDGVGPERPTRLDLAWHSIEPNTFGTDEFLRWAAVAGIEPLLAVNLGTRGIDAARALLEYVNAPRGTKWADMRPRDEPYGVKLWCLGNEMDGPWQVGQKTAVEYGRLAAETGKAMKWVDPSIELCVVGSSNSSMPTFGSWEDTVLDLTWEIADHISLHTYYDPAKFEDVDAYLRCSQDLDRMIDTVVATADAVAGRKRSRKRIGISVDEWNVWHQTANPHHVGHDGPFKHAPALAEDEHTVADALVVGCLLITLLRHADRVRIGCLAQLVNVIPPIRTSNGGPAWRQTTFHPFAHAARFGHGTVLRVELAGDEVEATAVRDGDGVTVFAVNRSAGTTPLDLVVRDLDLTVTEHLVLDGELGASNTAEHPDRVTPRRVAGAELPPRSWNVLRLT</sequence>
<evidence type="ECO:0000256" key="2">
    <source>
        <dbReference type="ARBA" id="ARBA00007186"/>
    </source>
</evidence>
<evidence type="ECO:0000256" key="5">
    <source>
        <dbReference type="ARBA" id="ARBA00022801"/>
    </source>
</evidence>
<dbReference type="SMART" id="SM00813">
    <property type="entry name" value="Alpha-L-AF_C"/>
    <property type="match status" value="1"/>
</dbReference>
<evidence type="ECO:0000256" key="1">
    <source>
        <dbReference type="ARBA" id="ARBA00001462"/>
    </source>
</evidence>
<dbReference type="Gene3D" id="3.20.20.80">
    <property type="entry name" value="Glycosidases"/>
    <property type="match status" value="1"/>
</dbReference>
<dbReference type="EMBL" id="JAPDOD010000004">
    <property type="protein sequence ID" value="MDA0160085.1"/>
    <property type="molecule type" value="Genomic_DNA"/>
</dbReference>
<keyword evidence="6" id="KW-0119">Carbohydrate metabolism</keyword>
<accession>A0A9X3MRX5</accession>
<dbReference type="Pfam" id="PF22848">
    <property type="entry name" value="ASD1_dom"/>
    <property type="match status" value="1"/>
</dbReference>
<dbReference type="InterPro" id="IPR013780">
    <property type="entry name" value="Glyco_hydro_b"/>
</dbReference>
<dbReference type="SUPFAM" id="SSF51011">
    <property type="entry name" value="Glycosyl hydrolase domain"/>
    <property type="match status" value="1"/>
</dbReference>
<evidence type="ECO:0000259" key="8">
    <source>
        <dbReference type="SMART" id="SM00813"/>
    </source>
</evidence>
<dbReference type="PANTHER" id="PTHR43576:SF3">
    <property type="entry name" value="ALPHA-L-ARABINOFURANOSIDASE C"/>
    <property type="match status" value="1"/>
</dbReference>
<evidence type="ECO:0000256" key="7">
    <source>
        <dbReference type="ARBA" id="ARBA00023295"/>
    </source>
</evidence>
<feature type="domain" description="Alpha-L-arabinofuranosidase C-terminal" evidence="8">
    <location>
        <begin position="284"/>
        <end position="462"/>
    </location>
</feature>
<evidence type="ECO:0000256" key="6">
    <source>
        <dbReference type="ARBA" id="ARBA00023277"/>
    </source>
</evidence>
<evidence type="ECO:0000313" key="9">
    <source>
        <dbReference type="EMBL" id="MDA0160085.1"/>
    </source>
</evidence>
<gene>
    <name evidence="9" type="ORF">OM076_07415</name>
</gene>
<evidence type="ECO:0000313" key="10">
    <source>
        <dbReference type="Proteomes" id="UP001149140"/>
    </source>
</evidence>
<dbReference type="AlphaFoldDB" id="A0A9X3MRX5"/>
<dbReference type="SUPFAM" id="SSF51445">
    <property type="entry name" value="(Trans)glycosidases"/>
    <property type="match status" value="1"/>
</dbReference>
<comment type="similarity">
    <text evidence="2">Belongs to the glycosyl hydrolase 51 family.</text>
</comment>
<proteinExistence type="inferred from homology"/>
<comment type="caution">
    <text evidence="9">The sequence shown here is derived from an EMBL/GenBank/DDBJ whole genome shotgun (WGS) entry which is preliminary data.</text>
</comment>
<dbReference type="GO" id="GO:0000272">
    <property type="term" value="P:polysaccharide catabolic process"/>
    <property type="evidence" value="ECO:0007669"/>
    <property type="project" value="TreeGrafter"/>
</dbReference>
<reference evidence="9" key="1">
    <citation type="submission" date="2022-10" db="EMBL/GenBank/DDBJ databases">
        <title>The WGS of Solirubrobacter ginsenosidimutans DSM 21036.</title>
        <authorList>
            <person name="Jiang Z."/>
        </authorList>
    </citation>
    <scope>NUCLEOTIDE SEQUENCE</scope>
    <source>
        <strain evidence="9">DSM 21036</strain>
    </source>
</reference>
<evidence type="ECO:0000256" key="3">
    <source>
        <dbReference type="ARBA" id="ARBA00011165"/>
    </source>
</evidence>
<organism evidence="9 10">
    <name type="scientific">Solirubrobacter ginsenosidimutans</name>
    <dbReference type="NCBI Taxonomy" id="490573"/>
    <lineage>
        <taxon>Bacteria</taxon>
        <taxon>Bacillati</taxon>
        <taxon>Actinomycetota</taxon>
        <taxon>Thermoleophilia</taxon>
        <taxon>Solirubrobacterales</taxon>
        <taxon>Solirubrobacteraceae</taxon>
        <taxon>Solirubrobacter</taxon>
    </lineage>
</organism>
<dbReference type="InterPro" id="IPR055235">
    <property type="entry name" value="ASD1_cat"/>
</dbReference>
<dbReference type="Proteomes" id="UP001149140">
    <property type="component" value="Unassembled WGS sequence"/>
</dbReference>
<protein>
    <recommendedName>
        <fullName evidence="4">non-reducing end alpha-L-arabinofuranosidase</fullName>
        <ecNumber evidence="4">3.2.1.55</ecNumber>
    </recommendedName>
</protein>
<keyword evidence="5" id="KW-0378">Hydrolase</keyword>
<dbReference type="Pfam" id="PF06964">
    <property type="entry name" value="Alpha-L-AF_C"/>
    <property type="match status" value="1"/>
</dbReference>
<evidence type="ECO:0000256" key="4">
    <source>
        <dbReference type="ARBA" id="ARBA00012670"/>
    </source>
</evidence>
<dbReference type="GO" id="GO:0046556">
    <property type="term" value="F:alpha-L-arabinofuranosidase activity"/>
    <property type="evidence" value="ECO:0007669"/>
    <property type="project" value="UniProtKB-EC"/>
</dbReference>